<evidence type="ECO:0000313" key="2">
    <source>
        <dbReference type="EMBL" id="MBL4926605.1"/>
    </source>
</evidence>
<gene>
    <name evidence="2" type="ORF">JI744_00675</name>
</gene>
<proteinExistence type="predicted"/>
<sequence>MKLHSILLAATALCGTVGPVLAGDLGFAPVPVPADDAAKRSVVVSDNVTLDGVAVKTGYHVLYRSGDKLGEATFAEILDKDGKPASEKGPSTNPDYTSLLPIGGKVFSVTHFEDLPAGMYVSELAQDADGNLKPVWTKPVDFSAVGGLWNPCAGSVTPWNTHLGSEEYPTDARAVEAAKELKDLDEEAVQMAAYFGLDPRVMTADEFRAAVNPYRYGFPTEVTVSETGETSVAKHFAMGRVSVELANIMPDQKTAYISDDGTNVGLFRFVADKAGDLSAGQLFAAKWVQTSADNGGAADIEWIDLGHADDATIHDAIEKGTKFSDIFETADFTADGKCPEGFMVSIAEGRSECLKVKPGMEAVASRLETRRYASMMGATTEFRKMEGSAFDPVSKTFFLAMSEIGKGMTDNDEKADKGGRNDIRLAKNGCGAVYSMALDDAFVGHKMQALVVGKPIEYAADSPYAGQTCDVEGIASPDNITFIPGYGTLIIGEDTGEGHQNDAVWAYDMAKATLTRIATTPYGAEATSVDWYADVNGHAYLTMVVQHPFGESDEDKIQDAAEARGYVGYIGPFPAVKP</sequence>
<accession>A0A8J7MQ15</accession>
<protein>
    <submittedName>
        <fullName evidence="2">DUF839 domain-containing protein</fullName>
    </submittedName>
</protein>
<dbReference type="AlphaFoldDB" id="A0A8J7MQ15"/>
<feature type="signal peptide" evidence="1">
    <location>
        <begin position="1"/>
        <end position="22"/>
    </location>
</feature>
<organism evidence="2 3">
    <name type="scientific">Fuscibacter oryzae</name>
    <dbReference type="NCBI Taxonomy" id="2803939"/>
    <lineage>
        <taxon>Bacteria</taxon>
        <taxon>Pseudomonadati</taxon>
        <taxon>Pseudomonadota</taxon>
        <taxon>Alphaproteobacteria</taxon>
        <taxon>Rhodobacterales</taxon>
        <taxon>Paracoccaceae</taxon>
        <taxon>Fuscibacter</taxon>
    </lineage>
</organism>
<name>A0A8J7MQ15_9RHOB</name>
<evidence type="ECO:0000256" key="1">
    <source>
        <dbReference type="SAM" id="SignalP"/>
    </source>
</evidence>
<comment type="caution">
    <text evidence="2">The sequence shown here is derived from an EMBL/GenBank/DDBJ whole genome shotgun (WGS) entry which is preliminary data.</text>
</comment>
<dbReference type="Pfam" id="PF05787">
    <property type="entry name" value="PhoX"/>
    <property type="match status" value="1"/>
</dbReference>
<evidence type="ECO:0000313" key="3">
    <source>
        <dbReference type="Proteomes" id="UP000619033"/>
    </source>
</evidence>
<keyword evidence="3" id="KW-1185">Reference proteome</keyword>
<reference evidence="2" key="1">
    <citation type="submission" date="2021-01" db="EMBL/GenBank/DDBJ databases">
        <title>Genome seq and assembly of Tabrizicola sp. KVB23.</title>
        <authorList>
            <person name="Chhetri G."/>
        </authorList>
    </citation>
    <scope>NUCLEOTIDE SEQUENCE</scope>
    <source>
        <strain evidence="2">KVB23</strain>
    </source>
</reference>
<feature type="chain" id="PRO_5035306570" evidence="1">
    <location>
        <begin position="23"/>
        <end position="578"/>
    </location>
</feature>
<keyword evidence="1" id="KW-0732">Signal</keyword>
<dbReference type="Proteomes" id="UP000619033">
    <property type="component" value="Unassembled WGS sequence"/>
</dbReference>
<dbReference type="PANTHER" id="PTHR35399">
    <property type="entry name" value="SLR8030 PROTEIN"/>
    <property type="match status" value="1"/>
</dbReference>
<dbReference type="PANTHER" id="PTHR35399:SF2">
    <property type="entry name" value="DUF839 DOMAIN-CONTAINING PROTEIN"/>
    <property type="match status" value="1"/>
</dbReference>
<dbReference type="RefSeq" id="WP_202657308.1">
    <property type="nucleotide sequence ID" value="NZ_JAESVP010000001.1"/>
</dbReference>
<dbReference type="InterPro" id="IPR008557">
    <property type="entry name" value="PhoX"/>
</dbReference>
<dbReference type="EMBL" id="JAESVP010000001">
    <property type="protein sequence ID" value="MBL4926605.1"/>
    <property type="molecule type" value="Genomic_DNA"/>
</dbReference>